<dbReference type="PANTHER" id="PTHR11216:SF170">
    <property type="entry name" value="DYNAMIN ASSOCIATED PROTEIN 160, ISOFORM D"/>
    <property type="match status" value="1"/>
</dbReference>
<dbReference type="InterPro" id="IPR002048">
    <property type="entry name" value="EF_hand_dom"/>
</dbReference>
<dbReference type="Pfam" id="PF12763">
    <property type="entry name" value="EH"/>
    <property type="match status" value="3"/>
</dbReference>
<dbReference type="InterPro" id="IPR011992">
    <property type="entry name" value="EF-hand-dom_pair"/>
</dbReference>
<dbReference type="PROSITE" id="PS50030">
    <property type="entry name" value="UBA"/>
    <property type="match status" value="1"/>
</dbReference>
<feature type="compositionally biased region" description="Polar residues" evidence="2">
    <location>
        <begin position="449"/>
        <end position="468"/>
    </location>
</feature>
<dbReference type="SMART" id="SM00027">
    <property type="entry name" value="EH"/>
    <property type="match status" value="3"/>
</dbReference>
<dbReference type="GO" id="GO:0016197">
    <property type="term" value="P:endosomal transport"/>
    <property type="evidence" value="ECO:0007669"/>
    <property type="project" value="TreeGrafter"/>
</dbReference>
<protein>
    <submittedName>
        <fullName evidence="6">Uncharacterized protein</fullName>
    </submittedName>
</protein>
<dbReference type="CDD" id="cd14270">
    <property type="entry name" value="UBA"/>
    <property type="match status" value="1"/>
</dbReference>
<name>A0AAD7JW28_9AGAR</name>
<evidence type="ECO:0000313" key="6">
    <source>
        <dbReference type="EMBL" id="KAJ7771804.1"/>
    </source>
</evidence>
<dbReference type="PANTHER" id="PTHR11216">
    <property type="entry name" value="EH DOMAIN"/>
    <property type="match status" value="1"/>
</dbReference>
<dbReference type="InterPro" id="IPR015940">
    <property type="entry name" value="UBA"/>
</dbReference>
<organism evidence="6 7">
    <name type="scientific">Mycena metata</name>
    <dbReference type="NCBI Taxonomy" id="1033252"/>
    <lineage>
        <taxon>Eukaryota</taxon>
        <taxon>Fungi</taxon>
        <taxon>Dikarya</taxon>
        <taxon>Basidiomycota</taxon>
        <taxon>Agaricomycotina</taxon>
        <taxon>Agaricomycetes</taxon>
        <taxon>Agaricomycetidae</taxon>
        <taxon>Agaricales</taxon>
        <taxon>Marasmiineae</taxon>
        <taxon>Mycenaceae</taxon>
        <taxon>Mycena</taxon>
    </lineage>
</organism>
<feature type="compositionally biased region" description="Low complexity" evidence="2">
    <location>
        <begin position="474"/>
        <end position="489"/>
    </location>
</feature>
<feature type="compositionally biased region" description="Polar residues" evidence="2">
    <location>
        <begin position="1219"/>
        <end position="1229"/>
    </location>
</feature>
<feature type="compositionally biased region" description="Basic residues" evidence="2">
    <location>
        <begin position="1242"/>
        <end position="1257"/>
    </location>
</feature>
<feature type="compositionally biased region" description="Polar residues" evidence="2">
    <location>
        <begin position="758"/>
        <end position="773"/>
    </location>
</feature>
<feature type="compositionally biased region" description="Low complexity" evidence="2">
    <location>
        <begin position="400"/>
        <end position="421"/>
    </location>
</feature>
<dbReference type="SMART" id="SM00165">
    <property type="entry name" value="UBA"/>
    <property type="match status" value="1"/>
</dbReference>
<keyword evidence="7" id="KW-1185">Reference proteome</keyword>
<dbReference type="PROSITE" id="PS50222">
    <property type="entry name" value="EF_HAND_2"/>
    <property type="match status" value="1"/>
</dbReference>
<dbReference type="Pfam" id="PF00627">
    <property type="entry name" value="UBA"/>
    <property type="match status" value="1"/>
</dbReference>
<feature type="domain" description="EH" evidence="4">
    <location>
        <begin position="11"/>
        <end position="98"/>
    </location>
</feature>
<feature type="compositionally biased region" description="Low complexity" evidence="2">
    <location>
        <begin position="967"/>
        <end position="990"/>
    </location>
</feature>
<dbReference type="GO" id="GO:0006897">
    <property type="term" value="P:endocytosis"/>
    <property type="evidence" value="ECO:0007669"/>
    <property type="project" value="TreeGrafter"/>
</dbReference>
<evidence type="ECO:0000259" key="4">
    <source>
        <dbReference type="PROSITE" id="PS50031"/>
    </source>
</evidence>
<feature type="region of interest" description="Disordered" evidence="2">
    <location>
        <begin position="400"/>
        <end position="528"/>
    </location>
</feature>
<evidence type="ECO:0000256" key="2">
    <source>
        <dbReference type="SAM" id="MobiDB-lite"/>
    </source>
</evidence>
<proteinExistence type="predicted"/>
<feature type="domain" description="UBA" evidence="3">
    <location>
        <begin position="1284"/>
        <end position="1326"/>
    </location>
</feature>
<feature type="compositionally biased region" description="Pro residues" evidence="2">
    <location>
        <begin position="275"/>
        <end position="284"/>
    </location>
</feature>
<dbReference type="InterPro" id="IPR000261">
    <property type="entry name" value="EH_dom"/>
</dbReference>
<feature type="compositionally biased region" description="Polar residues" evidence="2">
    <location>
        <begin position="1128"/>
        <end position="1140"/>
    </location>
</feature>
<sequence>MAATFSPSPAELALTQQIFAHADPQKLGALTGEVAVKVFGGANLSPIVLGEVWQIADESNNGWLSQKGVAMAVRLMGHAQKGEKVSAALLSKPGPLPTITGITPVVAQGTGASASRARSPQPVSGLPPFTPQDKAKFHSMFLKSGPVDGLLSGEKAQEVFIKSKLPNETLGLIWNLADTQDRGRLDSTDFAIGMYLIQATMTGQLQSIPSALPPGFYQQVAGGAAGSIRSQATGGSFSPLASSFSQTQTRSNIQPQYTGASQHLLQPQATGPWSAKPPVPPHLPARPSQSAPGSSPSAIGTGAFGAPQLPWDVTPAEKASADRWFDSLDTQKRGFIQDDVAVPFMLESKLSGDDLAQIWDLADMNNDGRLTRDGFAIAWYLIQKKRNGVPIPSSLPQSLIPPSMRGPASASPFSPAASAFAPAPPPPEPAKDLFSWDEPVPSPQPVATPVNSFPAQQQQLSPQNTAFSTPPRADPFGSSSFSAPAAAMSNQDLLGDDDDTGASSPPIHDQSAEIGNVQNQVNSTSRSLAAAQAERQALETTLANQAAQLSALQTQLSSAKAAYETETKLLSGLRERQSVQTADITKTREELIRAESDLSAVRVEKSEVEGAFLRDKEEVRALHKKMGEVGTQAEVLKADVERAKKEAKQQKGLLAIARKQLSTKEAERAKVEKELLEAQAEARAVGAEKEEVESAIATLEAQPMPTLPEPVAAPVISAPERTLSADSVTFAASHVLPATPDVGSPSVASSIKSNNPFERLVGNSTPRSQSPFAPSNAVVSPEAAAEGSAPDPFGFARAFEADAAEPVAAPAPEEPATEESVESKSPTPKPAEPATLSPHSEAGTTDDTVSESEPDIFSTPMTSNGPTFPAIDNVVSTQFPPVEAATSTANPPGHFEPESEAKPDAAETDLGAQLKELDIADSDSSDSDSEDEVPLATLKEKNAEVAAPAAAKTNGDAEPSFDDVFGTSDASPTPAPAIAPAAAAEPSTDAFGMSSFNSSPFGTPGNGFAPSASPPAVAGVNAFDEALGKLPAGSSPAPQFTSFDSAFDDNFDFASATGATETAFPPAPTAASLNGHAASPLPPPSASKNEFDSIFASDNAPGPVPTGELPKPVNGTNANVPAFGAPPQNGSLVAGGSTSFDEAFAGFGSGPDLKSLGAGIVESPIATSSGPSNPPPQAFPSVSPVASPKSAAPPPRSDTARSVSPPPRHRSPPPARNSNISPKTRPSTSSKEEKTKDAPPPRHSKLSIRLPFGKKKKQAEPLPSAPSQLLTPPREEPERTATPAVDDDVEAVKQLAAMGFSRTQAVDALEIYGYDVQKALNSLLGAQ</sequence>
<comment type="caution">
    <text evidence="6">The sequence shown here is derived from an EMBL/GenBank/DDBJ whole genome shotgun (WGS) entry which is preliminary data.</text>
</comment>
<feature type="region of interest" description="Disordered" evidence="2">
    <location>
        <begin position="1059"/>
        <end position="1286"/>
    </location>
</feature>
<feature type="compositionally biased region" description="Low complexity" evidence="2">
    <location>
        <begin position="1179"/>
        <end position="1190"/>
    </location>
</feature>
<dbReference type="GO" id="GO:0005886">
    <property type="term" value="C:plasma membrane"/>
    <property type="evidence" value="ECO:0007669"/>
    <property type="project" value="TreeGrafter"/>
</dbReference>
<feature type="compositionally biased region" description="Acidic residues" evidence="2">
    <location>
        <begin position="919"/>
        <end position="933"/>
    </location>
</feature>
<dbReference type="EMBL" id="JARKIB010000015">
    <property type="protein sequence ID" value="KAJ7771804.1"/>
    <property type="molecule type" value="Genomic_DNA"/>
</dbReference>
<dbReference type="InterPro" id="IPR009060">
    <property type="entry name" value="UBA-like_sf"/>
</dbReference>
<feature type="domain" description="EH" evidence="4">
    <location>
        <begin position="317"/>
        <end position="406"/>
    </location>
</feature>
<reference evidence="6" key="1">
    <citation type="submission" date="2023-03" db="EMBL/GenBank/DDBJ databases">
        <title>Massive genome expansion in bonnet fungi (Mycena s.s.) driven by repeated elements and novel gene families across ecological guilds.</title>
        <authorList>
            <consortium name="Lawrence Berkeley National Laboratory"/>
            <person name="Harder C.B."/>
            <person name="Miyauchi S."/>
            <person name="Viragh M."/>
            <person name="Kuo A."/>
            <person name="Thoen E."/>
            <person name="Andreopoulos B."/>
            <person name="Lu D."/>
            <person name="Skrede I."/>
            <person name="Drula E."/>
            <person name="Henrissat B."/>
            <person name="Morin E."/>
            <person name="Kohler A."/>
            <person name="Barry K."/>
            <person name="LaButti K."/>
            <person name="Morin E."/>
            <person name="Salamov A."/>
            <person name="Lipzen A."/>
            <person name="Mereny Z."/>
            <person name="Hegedus B."/>
            <person name="Baldrian P."/>
            <person name="Stursova M."/>
            <person name="Weitz H."/>
            <person name="Taylor A."/>
            <person name="Grigoriev I.V."/>
            <person name="Nagy L.G."/>
            <person name="Martin F."/>
            <person name="Kauserud H."/>
        </authorList>
    </citation>
    <scope>NUCLEOTIDE SEQUENCE</scope>
    <source>
        <strain evidence="6">CBHHK182m</strain>
    </source>
</reference>
<dbReference type="GO" id="GO:0005509">
    <property type="term" value="F:calcium ion binding"/>
    <property type="evidence" value="ECO:0007669"/>
    <property type="project" value="InterPro"/>
</dbReference>
<feature type="compositionally biased region" description="Basic and acidic residues" evidence="2">
    <location>
        <begin position="1230"/>
        <end position="1240"/>
    </location>
</feature>
<evidence type="ECO:0000256" key="1">
    <source>
        <dbReference type="SAM" id="Coils"/>
    </source>
</evidence>
<evidence type="ECO:0000259" key="5">
    <source>
        <dbReference type="PROSITE" id="PS50222"/>
    </source>
</evidence>
<evidence type="ECO:0000313" key="7">
    <source>
        <dbReference type="Proteomes" id="UP001215598"/>
    </source>
</evidence>
<feature type="compositionally biased region" description="Basic and acidic residues" evidence="2">
    <location>
        <begin position="895"/>
        <end position="905"/>
    </location>
</feature>
<dbReference type="SUPFAM" id="SSF46934">
    <property type="entry name" value="UBA-like"/>
    <property type="match status" value="1"/>
</dbReference>
<feature type="region of interest" description="Disordered" evidence="2">
    <location>
        <begin position="758"/>
        <end position="1013"/>
    </location>
</feature>
<dbReference type="PROSITE" id="PS50031">
    <property type="entry name" value="EH"/>
    <property type="match status" value="3"/>
</dbReference>
<feature type="compositionally biased region" description="Polar residues" evidence="2">
    <location>
        <begin position="874"/>
        <end position="890"/>
    </location>
</feature>
<dbReference type="Gene3D" id="1.10.238.10">
    <property type="entry name" value="EF-hand"/>
    <property type="match status" value="3"/>
</dbReference>
<accession>A0AAD7JW28</accession>
<feature type="compositionally biased region" description="Low complexity" evidence="2">
    <location>
        <begin position="285"/>
        <end position="301"/>
    </location>
</feature>
<keyword evidence="1" id="KW-0175">Coiled coil</keyword>
<dbReference type="Proteomes" id="UP001215598">
    <property type="component" value="Unassembled WGS sequence"/>
</dbReference>
<evidence type="ECO:0000259" key="3">
    <source>
        <dbReference type="PROSITE" id="PS50030"/>
    </source>
</evidence>
<dbReference type="Gene3D" id="1.10.8.10">
    <property type="entry name" value="DNA helicase RuvA subunit, C-terminal domain"/>
    <property type="match status" value="1"/>
</dbReference>
<dbReference type="GO" id="GO:0005737">
    <property type="term" value="C:cytoplasm"/>
    <property type="evidence" value="ECO:0007669"/>
    <property type="project" value="TreeGrafter"/>
</dbReference>
<feature type="domain" description="EF-hand" evidence="5">
    <location>
        <begin position="350"/>
        <end position="385"/>
    </location>
</feature>
<gene>
    <name evidence="6" type="ORF">B0H16DRAFT_1673202</name>
</gene>
<dbReference type="CDD" id="cd00052">
    <property type="entry name" value="EH"/>
    <property type="match status" value="2"/>
</dbReference>
<dbReference type="SUPFAM" id="SSF47473">
    <property type="entry name" value="EF-hand"/>
    <property type="match status" value="3"/>
</dbReference>
<feature type="coiled-coil region" evidence="1">
    <location>
        <begin position="633"/>
        <end position="702"/>
    </location>
</feature>
<feature type="region of interest" description="Disordered" evidence="2">
    <location>
        <begin position="268"/>
        <end position="307"/>
    </location>
</feature>
<feature type="domain" description="EH" evidence="4">
    <location>
        <begin position="133"/>
        <end position="214"/>
    </location>
</feature>